<dbReference type="InterPro" id="IPR002502">
    <property type="entry name" value="Amidase_domain"/>
</dbReference>
<dbReference type="PANTHER" id="PTHR11022:SF41">
    <property type="entry name" value="PEPTIDOGLYCAN-RECOGNITION PROTEIN LC-RELATED"/>
    <property type="match status" value="1"/>
</dbReference>
<dbReference type="STRING" id="46223.SAMN05421852_102140"/>
<dbReference type="InterPro" id="IPR033803">
    <property type="entry name" value="CBD-like_Golvesin-Xly"/>
</dbReference>
<dbReference type="PANTHER" id="PTHR11022">
    <property type="entry name" value="PEPTIDOGLYCAN RECOGNITION PROTEIN"/>
    <property type="match status" value="1"/>
</dbReference>
<dbReference type="EMBL" id="FORR01000002">
    <property type="protein sequence ID" value="SFI82645.1"/>
    <property type="molecule type" value="Genomic_DNA"/>
</dbReference>
<sequence>MDFTLTLINSEEGKQVAYQGNQKRISLATFPSTKSNGDYKAPTHMIVHHTAGPNNDPDPAARIRSIYFFHTVTRGWGDIGYNAIIGSDGKIYEGRHGKDGEILTNGVVGAHVYSFNYHTFGVSMMGNYDEAKLPKHMKKPLVNLLAYVASLNQIDPLATRDYIRHHSYQDANVPKVDPNIPTLTGHGLLPRTSTSCPGQDLKAHLPELRRQTAKKLTPKQIIVDNRSTKNVRIGQWNTQAQKSSKYNDGYEYSSEGKGSHQFVWNFRLPVSGTYRVFVWYPDEIGQATNAPYTIYTKNGAVTKEVNQRENGGTWVEIGSYEFAFGLNKIILSNNANGPVIADAIKLEPVSSDDEEEV</sequence>
<dbReference type="GO" id="GO:0008270">
    <property type="term" value="F:zinc ion binding"/>
    <property type="evidence" value="ECO:0007669"/>
    <property type="project" value="InterPro"/>
</dbReference>
<dbReference type="GO" id="GO:0009253">
    <property type="term" value="P:peptidoglycan catabolic process"/>
    <property type="evidence" value="ECO:0007669"/>
    <property type="project" value="InterPro"/>
</dbReference>
<accession>A0A1I3LE36</accession>
<dbReference type="SUPFAM" id="SSF55846">
    <property type="entry name" value="N-acetylmuramoyl-L-alanine amidase-like"/>
    <property type="match status" value="1"/>
</dbReference>
<evidence type="ECO:0000313" key="4">
    <source>
        <dbReference type="EMBL" id="SFI82645.1"/>
    </source>
</evidence>
<dbReference type="Gene3D" id="3.40.80.10">
    <property type="entry name" value="Peptidoglycan recognition protein-like"/>
    <property type="match status" value="1"/>
</dbReference>
<dbReference type="InterPro" id="IPR036505">
    <property type="entry name" value="Amidase/PGRP_sf"/>
</dbReference>
<proteinExistence type="inferred from homology"/>
<dbReference type="GO" id="GO:0008745">
    <property type="term" value="F:N-acetylmuramoyl-L-alanine amidase activity"/>
    <property type="evidence" value="ECO:0007669"/>
    <property type="project" value="InterPro"/>
</dbReference>
<evidence type="ECO:0000313" key="5">
    <source>
        <dbReference type="Proteomes" id="UP000199545"/>
    </source>
</evidence>
<feature type="domain" description="Peptidoglycan recognition protein family" evidence="3">
    <location>
        <begin position="31"/>
        <end position="167"/>
    </location>
</feature>
<dbReference type="AlphaFoldDB" id="A0A1I3LE36"/>
<dbReference type="Pfam" id="PF01510">
    <property type="entry name" value="Amidase_2"/>
    <property type="match status" value="1"/>
</dbReference>
<reference evidence="4 5" key="1">
    <citation type="submission" date="2016-10" db="EMBL/GenBank/DDBJ databases">
        <authorList>
            <person name="de Groot N.N."/>
        </authorList>
    </citation>
    <scope>NUCLEOTIDE SEQUENCE [LARGE SCALE GENOMIC DNA]</scope>
    <source>
        <strain evidence="4 5">DSM 44778</strain>
    </source>
</reference>
<dbReference type="CDD" id="cd06583">
    <property type="entry name" value="PGRP"/>
    <property type="match status" value="1"/>
</dbReference>
<evidence type="ECO:0000256" key="1">
    <source>
        <dbReference type="ARBA" id="ARBA00007553"/>
    </source>
</evidence>
<organism evidence="4 5">
    <name type="scientific">Thermoflavimicrobium dichotomicum</name>
    <dbReference type="NCBI Taxonomy" id="46223"/>
    <lineage>
        <taxon>Bacteria</taxon>
        <taxon>Bacillati</taxon>
        <taxon>Bacillota</taxon>
        <taxon>Bacilli</taxon>
        <taxon>Bacillales</taxon>
        <taxon>Thermoactinomycetaceae</taxon>
        <taxon>Thermoflavimicrobium</taxon>
    </lineage>
</organism>
<gene>
    <name evidence="4" type="ORF">SAMN05421852_102140</name>
</gene>
<dbReference type="Proteomes" id="UP000199545">
    <property type="component" value="Unassembled WGS sequence"/>
</dbReference>
<comment type="similarity">
    <text evidence="1">Belongs to the N-acetylmuramoyl-L-alanine amidase 2 family.</text>
</comment>
<dbReference type="Pfam" id="PF25275">
    <property type="entry name" value="Golvesin_C"/>
    <property type="match status" value="1"/>
</dbReference>
<name>A0A1I3LE36_9BACL</name>
<keyword evidence="5" id="KW-1185">Reference proteome</keyword>
<protein>
    <submittedName>
        <fullName evidence="4">N-acetylmuramoyl-L-alanine amidase</fullName>
    </submittedName>
</protein>
<evidence type="ECO:0000259" key="2">
    <source>
        <dbReference type="SMART" id="SM00644"/>
    </source>
</evidence>
<dbReference type="SMART" id="SM00644">
    <property type="entry name" value="Ami_2"/>
    <property type="match status" value="1"/>
</dbReference>
<dbReference type="Gene3D" id="2.60.120.260">
    <property type="entry name" value="Galactose-binding domain-like"/>
    <property type="match status" value="1"/>
</dbReference>
<dbReference type="OrthoDB" id="2501497at2"/>
<dbReference type="RefSeq" id="WP_093227921.1">
    <property type="nucleotide sequence ID" value="NZ_FORR01000002.1"/>
</dbReference>
<evidence type="ECO:0000259" key="3">
    <source>
        <dbReference type="SMART" id="SM00701"/>
    </source>
</evidence>
<feature type="domain" description="N-acetylmuramoyl-L-alanine amidase" evidence="2">
    <location>
        <begin position="28"/>
        <end position="179"/>
    </location>
</feature>
<dbReference type="InterPro" id="IPR006619">
    <property type="entry name" value="PGRP_domain_met/bac"/>
</dbReference>
<dbReference type="SMART" id="SM00701">
    <property type="entry name" value="PGRP"/>
    <property type="match status" value="1"/>
</dbReference>
<dbReference type="InterPro" id="IPR015510">
    <property type="entry name" value="PGRP"/>
</dbReference>